<evidence type="ECO:0000313" key="2">
    <source>
        <dbReference type="EnsemblPlants" id="AUR62009492-RA:cds"/>
    </source>
</evidence>
<name>A0A803LCA3_CHEQI</name>
<dbReference type="InterPro" id="IPR010530">
    <property type="entry name" value="B12D"/>
</dbReference>
<dbReference type="AlphaFoldDB" id="A0A803LCA3"/>
<dbReference type="PANTHER" id="PTHR11439:SF467">
    <property type="entry name" value="INTEGRASE CATALYTIC DOMAIN-CONTAINING PROTEIN"/>
    <property type="match status" value="1"/>
</dbReference>
<accession>A0A803LCA3</accession>
<dbReference type="CDD" id="cd09272">
    <property type="entry name" value="RNase_HI_RT_Ty1"/>
    <property type="match status" value="1"/>
</dbReference>
<reference evidence="2" key="1">
    <citation type="journal article" date="2017" name="Nature">
        <title>The genome of Chenopodium quinoa.</title>
        <authorList>
            <person name="Jarvis D.E."/>
            <person name="Ho Y.S."/>
            <person name="Lightfoot D.J."/>
            <person name="Schmoeckel S.M."/>
            <person name="Li B."/>
            <person name="Borm T.J.A."/>
            <person name="Ohyanagi H."/>
            <person name="Mineta K."/>
            <person name="Michell C.T."/>
            <person name="Saber N."/>
            <person name="Kharbatia N.M."/>
            <person name="Rupper R.R."/>
            <person name="Sharp A.R."/>
            <person name="Dally N."/>
            <person name="Boughton B.A."/>
            <person name="Woo Y.H."/>
            <person name="Gao G."/>
            <person name="Schijlen E.G.W.M."/>
            <person name="Guo X."/>
            <person name="Momin A.A."/>
            <person name="Negrao S."/>
            <person name="Al-Babili S."/>
            <person name="Gehring C."/>
            <person name="Roessner U."/>
            <person name="Jung C."/>
            <person name="Murphy K."/>
            <person name="Arold S.T."/>
            <person name="Gojobori T."/>
            <person name="van der Linden C.G."/>
            <person name="van Loo E.N."/>
            <person name="Jellen E.N."/>
            <person name="Maughan P.J."/>
            <person name="Tester M."/>
        </authorList>
    </citation>
    <scope>NUCLEOTIDE SEQUENCE [LARGE SCALE GENOMIC DNA]</scope>
    <source>
        <strain evidence="2">cv. PI 614886</strain>
    </source>
</reference>
<organism evidence="2 3">
    <name type="scientific">Chenopodium quinoa</name>
    <name type="common">Quinoa</name>
    <dbReference type="NCBI Taxonomy" id="63459"/>
    <lineage>
        <taxon>Eukaryota</taxon>
        <taxon>Viridiplantae</taxon>
        <taxon>Streptophyta</taxon>
        <taxon>Embryophyta</taxon>
        <taxon>Tracheophyta</taxon>
        <taxon>Spermatophyta</taxon>
        <taxon>Magnoliopsida</taxon>
        <taxon>eudicotyledons</taxon>
        <taxon>Gunneridae</taxon>
        <taxon>Pentapetalae</taxon>
        <taxon>Caryophyllales</taxon>
        <taxon>Chenopodiaceae</taxon>
        <taxon>Chenopodioideae</taxon>
        <taxon>Atripliceae</taxon>
        <taxon>Chenopodium</taxon>
    </lineage>
</organism>
<protein>
    <submittedName>
        <fullName evidence="2">Uncharacterized protein</fullName>
    </submittedName>
</protein>
<keyword evidence="3" id="KW-1185">Reference proteome</keyword>
<dbReference type="Gramene" id="AUR62009492-RA">
    <property type="protein sequence ID" value="AUR62009492-RA:cds"/>
    <property type="gene ID" value="AUR62009492"/>
</dbReference>
<reference evidence="2" key="2">
    <citation type="submission" date="2021-03" db="UniProtKB">
        <authorList>
            <consortium name="EnsemblPlants"/>
        </authorList>
    </citation>
    <scope>IDENTIFICATION</scope>
</reference>
<dbReference type="EnsemblPlants" id="AUR62009492-RA">
    <property type="protein sequence ID" value="AUR62009492-RA:cds"/>
    <property type="gene ID" value="AUR62009492"/>
</dbReference>
<keyword evidence="1" id="KW-0472">Membrane</keyword>
<evidence type="ECO:0000256" key="1">
    <source>
        <dbReference type="SAM" id="Phobius"/>
    </source>
</evidence>
<feature type="transmembrane region" description="Helical" evidence="1">
    <location>
        <begin position="153"/>
        <end position="172"/>
    </location>
</feature>
<dbReference type="Proteomes" id="UP000596660">
    <property type="component" value="Unplaced"/>
</dbReference>
<keyword evidence="1" id="KW-1133">Transmembrane helix</keyword>
<evidence type="ECO:0000313" key="3">
    <source>
        <dbReference type="Proteomes" id="UP000596660"/>
    </source>
</evidence>
<dbReference type="PANTHER" id="PTHR11439">
    <property type="entry name" value="GAG-POL-RELATED RETROTRANSPOSON"/>
    <property type="match status" value="1"/>
</dbReference>
<proteinExistence type="predicted"/>
<keyword evidence="1" id="KW-0812">Transmembrane</keyword>
<sequence length="232" mass="26245">MARPGREHWQGVKRIFRYLRGTADIGLVYGNDKECLVTGYSDSDYAADVDTRRSVTGYVFTLGGSVVSWKSTLQSSVTLSTTEAEYMALTSAAKESIWLKGLVGELGIAQDFATVYCDSLSAICLAKDQVHHDRTKHIDVRYHFLRTDKRIKVYPLIAAMSFVTGMCIFQLTRNVLLNPDVRINKAHRTTAVLENYEEGEKYAEHGFRKFLRTRSPQVMPTINHFFSDTGKE</sequence>
<dbReference type="Pfam" id="PF06522">
    <property type="entry name" value="B12D"/>
    <property type="match status" value="1"/>
</dbReference>